<reference evidence="1" key="1">
    <citation type="submission" date="2022-02" db="EMBL/GenBank/DDBJ databases">
        <title>The genetically variable rfb locus in Leptospira is a mobile cassette and a molecular signature of serovar identity.</title>
        <authorList>
            <person name="Nieves C."/>
            <person name="Vincent A.T."/>
            <person name="Zarantonelli L."/>
            <person name="Picardeau M."/>
            <person name="Veyrier F.J."/>
            <person name="Buschiazzo A."/>
        </authorList>
    </citation>
    <scope>NUCLEOTIDE SEQUENCE</scope>
    <source>
        <strain evidence="1">IP1512017</strain>
    </source>
</reference>
<accession>A0A9Q8RKM2</accession>
<evidence type="ECO:0000313" key="2">
    <source>
        <dbReference type="Proteomes" id="UP000829829"/>
    </source>
</evidence>
<organism evidence="1 2">
    <name type="scientific">Leptospira noguchii</name>
    <dbReference type="NCBI Taxonomy" id="28182"/>
    <lineage>
        <taxon>Bacteria</taxon>
        <taxon>Pseudomonadati</taxon>
        <taxon>Spirochaetota</taxon>
        <taxon>Spirochaetia</taxon>
        <taxon>Leptospirales</taxon>
        <taxon>Leptospiraceae</taxon>
        <taxon>Leptospira</taxon>
    </lineage>
</organism>
<dbReference type="AlphaFoldDB" id="A0A9Q8RKM2"/>
<name>A0A9Q8RKM2_9LEPT</name>
<gene>
    <name evidence="1" type="ORF">MAL03_08535</name>
</gene>
<dbReference type="RefSeq" id="WP_141598367.1">
    <property type="nucleotide sequence ID" value="NZ_CP091953.1"/>
</dbReference>
<dbReference type="Proteomes" id="UP000829829">
    <property type="component" value="Chromosome 1"/>
</dbReference>
<dbReference type="EMBL" id="CP091957">
    <property type="protein sequence ID" value="UOG58116.1"/>
    <property type="molecule type" value="Genomic_DNA"/>
</dbReference>
<protein>
    <submittedName>
        <fullName evidence="1">Uncharacterized protein</fullName>
    </submittedName>
</protein>
<evidence type="ECO:0000313" key="1">
    <source>
        <dbReference type="EMBL" id="UOG58116.1"/>
    </source>
</evidence>
<sequence length="207" mass="24190">MDYIKEWQEIINSQNVQKALVEHFSYLSENAKEFLEEWMLTVKEVTIWNECLSIQFTDGKHLAASPPATQLSKYKNWPESYQKLVKRHEFLDEYSTNFRLGGTDIFEPGEEDWDWESTREELLEEYGEDSEGWSQIKDGSKILSPITMYGNVWLYHPLQKNSQKESLLYFFSHELCAWPENSVDADAGLLSLQLLTGKRSGDDGRMK</sequence>
<proteinExistence type="predicted"/>